<dbReference type="NCBIfam" id="NF004846">
    <property type="entry name" value="PRK06197.1"/>
    <property type="match status" value="1"/>
</dbReference>
<organism evidence="2 3">
    <name type="scientific">Allosaccharopolyspora coralli</name>
    <dbReference type="NCBI Taxonomy" id="2665642"/>
    <lineage>
        <taxon>Bacteria</taxon>
        <taxon>Bacillati</taxon>
        <taxon>Actinomycetota</taxon>
        <taxon>Actinomycetes</taxon>
        <taxon>Pseudonocardiales</taxon>
        <taxon>Pseudonocardiaceae</taxon>
        <taxon>Allosaccharopolyspora</taxon>
    </lineage>
</organism>
<dbReference type="KEGG" id="sace:GIY23_07475"/>
<protein>
    <submittedName>
        <fullName evidence="2">SDR family NAD(P)-dependent oxidoreductase</fullName>
    </submittedName>
</protein>
<proteinExistence type="predicted"/>
<gene>
    <name evidence="2" type="ORF">GIY23_07475</name>
</gene>
<dbReference type="PRINTS" id="PR00081">
    <property type="entry name" value="GDHRDH"/>
</dbReference>
<dbReference type="EMBL" id="CP045929">
    <property type="protein sequence ID" value="QGK69384.1"/>
    <property type="molecule type" value="Genomic_DNA"/>
</dbReference>
<accession>A0A5Q3Q862</accession>
<reference evidence="3" key="1">
    <citation type="submission" date="2019-11" db="EMBL/GenBank/DDBJ databases">
        <title>The complete genome sequence of Saccharopolyspora sp. E2A.</title>
        <authorList>
            <person name="Zhang G."/>
        </authorList>
    </citation>
    <scope>NUCLEOTIDE SEQUENCE [LARGE SCALE GENOMIC DNA]</scope>
    <source>
        <strain evidence="3">E2A</strain>
    </source>
</reference>
<evidence type="ECO:0000313" key="2">
    <source>
        <dbReference type="EMBL" id="QGK69384.1"/>
    </source>
</evidence>
<dbReference type="InterPro" id="IPR036291">
    <property type="entry name" value="NAD(P)-bd_dom_sf"/>
</dbReference>
<dbReference type="GO" id="GO:0016491">
    <property type="term" value="F:oxidoreductase activity"/>
    <property type="evidence" value="ECO:0007669"/>
    <property type="project" value="UniProtKB-KW"/>
</dbReference>
<dbReference type="Pfam" id="PF00106">
    <property type="entry name" value="adh_short"/>
    <property type="match status" value="1"/>
</dbReference>
<dbReference type="InterPro" id="IPR002347">
    <property type="entry name" value="SDR_fam"/>
</dbReference>
<dbReference type="PANTHER" id="PTHR43157:SF54">
    <property type="entry name" value="RETINOL DEHYDROGENASE 12-LIKE ISOFORM X1-RELATED"/>
    <property type="match status" value="1"/>
</dbReference>
<evidence type="ECO:0000256" key="1">
    <source>
        <dbReference type="ARBA" id="ARBA00023002"/>
    </source>
</evidence>
<dbReference type="PANTHER" id="PTHR43157">
    <property type="entry name" value="PHOSPHATIDYLINOSITOL-GLYCAN BIOSYNTHESIS CLASS F PROTEIN-RELATED"/>
    <property type="match status" value="1"/>
</dbReference>
<keyword evidence="3" id="KW-1185">Reference proteome</keyword>
<dbReference type="RefSeq" id="WP_154075980.1">
    <property type="nucleotide sequence ID" value="NZ_CP045929.1"/>
</dbReference>
<keyword evidence="1" id="KW-0560">Oxidoreductase</keyword>
<dbReference type="CDD" id="cd05327">
    <property type="entry name" value="retinol-DH_like_SDR_c_like"/>
    <property type="match status" value="1"/>
</dbReference>
<dbReference type="Gene3D" id="3.40.50.720">
    <property type="entry name" value="NAD(P)-binding Rossmann-like Domain"/>
    <property type="match status" value="1"/>
</dbReference>
<dbReference type="Proteomes" id="UP000371041">
    <property type="component" value="Chromosome"/>
</dbReference>
<dbReference type="SUPFAM" id="SSF51735">
    <property type="entry name" value="NAD(P)-binding Rossmann-fold domains"/>
    <property type="match status" value="1"/>
</dbReference>
<name>A0A5Q3Q862_9PSEU</name>
<sequence length="311" mass="33073">MTKWTEADIPDQTGRTVLVTGANSGLGLRSAELLASRGARVLMACRDPERGRAAVDRVRAVSSTDPELVTLDLADLASVRKAAESVRELTGDTLDVVMNNAGIMAVPHRTTADGFELQVGTNHLGHAGLTWLLMPALRSRPGARVVTLSSIAHLGGNLDVADLNFGSRSYTPAKGYTQSKLANLMFAVELDRRVQAAGLDLVSVAAHPGMSETELPGNSIRMRTTSSVVDKLTRLGNKVVTQPVERGVLPQLYAATAPGVRGGEYYGPNGFRELRGWPALAKKLRAASDERTGRALWSVTADLTGIDPDPA</sequence>
<evidence type="ECO:0000313" key="3">
    <source>
        <dbReference type="Proteomes" id="UP000371041"/>
    </source>
</evidence>
<dbReference type="AlphaFoldDB" id="A0A5Q3Q862"/>